<evidence type="ECO:0000256" key="1">
    <source>
        <dbReference type="ARBA" id="ARBA00004196"/>
    </source>
</evidence>
<keyword evidence="3" id="KW-0676">Redox-active center</keyword>
<dbReference type="PROSITE" id="PS51352">
    <property type="entry name" value="THIOREDOXIN_2"/>
    <property type="match status" value="1"/>
</dbReference>
<dbReference type="SUPFAM" id="SSF52833">
    <property type="entry name" value="Thioredoxin-like"/>
    <property type="match status" value="1"/>
</dbReference>
<evidence type="ECO:0000313" key="6">
    <source>
        <dbReference type="EMBL" id="MBZ6079367.1"/>
    </source>
</evidence>
<dbReference type="InterPro" id="IPR050553">
    <property type="entry name" value="Thioredoxin_ResA/DsbE_sf"/>
</dbReference>
<accession>A0ABS7VUX2</accession>
<sequence length="222" mass="23440">MTTDPAPQSGSKRRWLAGVIPLVLIGTGALWYGVSGRLAANDGLAECKAAQDVTARLKSLATGEMAAVGVSNAPKLPPEIIFNGPDGQPRSWKDFQGKTVLVNLWATWCVPCRQEMPALDKLQAEQGGADFEVVAVNVDTRNTEKPKAWLQENGIHNLAYYADPGGKVLQTLQKSGHVVGLPTTLIVGSSGCEVALLKGPAEWASPDAMAFIKAAIAPQAGR</sequence>
<dbReference type="PROSITE" id="PS00194">
    <property type="entry name" value="THIOREDOXIN_1"/>
    <property type="match status" value="1"/>
</dbReference>
<dbReference type="InterPro" id="IPR013740">
    <property type="entry name" value="Redoxin"/>
</dbReference>
<organism evidence="6 7">
    <name type="scientific">Microvirga puerhi</name>
    <dbReference type="NCBI Taxonomy" id="2876078"/>
    <lineage>
        <taxon>Bacteria</taxon>
        <taxon>Pseudomonadati</taxon>
        <taxon>Pseudomonadota</taxon>
        <taxon>Alphaproteobacteria</taxon>
        <taxon>Hyphomicrobiales</taxon>
        <taxon>Methylobacteriaceae</taxon>
        <taxon>Microvirga</taxon>
    </lineage>
</organism>
<keyword evidence="4" id="KW-0472">Membrane</keyword>
<dbReference type="Pfam" id="PF08534">
    <property type="entry name" value="Redoxin"/>
    <property type="match status" value="1"/>
</dbReference>
<proteinExistence type="predicted"/>
<dbReference type="RefSeq" id="WP_224316383.1">
    <property type="nucleotide sequence ID" value="NZ_JAIRBM010000034.1"/>
</dbReference>
<evidence type="ECO:0000313" key="7">
    <source>
        <dbReference type="Proteomes" id="UP000704176"/>
    </source>
</evidence>
<evidence type="ECO:0000256" key="3">
    <source>
        <dbReference type="ARBA" id="ARBA00023284"/>
    </source>
</evidence>
<evidence type="ECO:0000256" key="2">
    <source>
        <dbReference type="ARBA" id="ARBA00022748"/>
    </source>
</evidence>
<reference evidence="6 7" key="1">
    <citation type="submission" date="2021-09" db="EMBL/GenBank/DDBJ databases">
        <title>The complete genome sequence of a new microorganism.</title>
        <authorList>
            <person name="Zi Z."/>
        </authorList>
    </citation>
    <scope>NUCLEOTIDE SEQUENCE [LARGE SCALE GENOMIC DNA]</scope>
    <source>
        <strain evidence="6 7">WGZ8</strain>
    </source>
</reference>
<feature type="domain" description="Thioredoxin" evidence="5">
    <location>
        <begin position="71"/>
        <end position="217"/>
    </location>
</feature>
<dbReference type="Gene3D" id="3.40.30.10">
    <property type="entry name" value="Glutaredoxin"/>
    <property type="match status" value="1"/>
</dbReference>
<dbReference type="InterPro" id="IPR013766">
    <property type="entry name" value="Thioredoxin_domain"/>
</dbReference>
<keyword evidence="4" id="KW-0812">Transmembrane</keyword>
<dbReference type="CDD" id="cd02966">
    <property type="entry name" value="TlpA_like_family"/>
    <property type="match status" value="1"/>
</dbReference>
<evidence type="ECO:0000259" key="5">
    <source>
        <dbReference type="PROSITE" id="PS51352"/>
    </source>
</evidence>
<dbReference type="PANTHER" id="PTHR42852">
    <property type="entry name" value="THIOL:DISULFIDE INTERCHANGE PROTEIN DSBE"/>
    <property type="match status" value="1"/>
</dbReference>
<keyword evidence="7" id="KW-1185">Reference proteome</keyword>
<keyword evidence="2" id="KW-0201">Cytochrome c-type biogenesis</keyword>
<dbReference type="InterPro" id="IPR017937">
    <property type="entry name" value="Thioredoxin_CS"/>
</dbReference>
<keyword evidence="4" id="KW-1133">Transmembrane helix</keyword>
<dbReference type="Proteomes" id="UP000704176">
    <property type="component" value="Unassembled WGS sequence"/>
</dbReference>
<name>A0ABS7VUX2_9HYPH</name>
<comment type="subcellular location">
    <subcellularLocation>
        <location evidence="1">Cell envelope</location>
    </subcellularLocation>
</comment>
<evidence type="ECO:0000256" key="4">
    <source>
        <dbReference type="SAM" id="Phobius"/>
    </source>
</evidence>
<gene>
    <name evidence="6" type="ORF">K9B37_24230</name>
</gene>
<dbReference type="InterPro" id="IPR036249">
    <property type="entry name" value="Thioredoxin-like_sf"/>
</dbReference>
<feature type="transmembrane region" description="Helical" evidence="4">
    <location>
        <begin position="15"/>
        <end position="34"/>
    </location>
</feature>
<dbReference type="NCBIfam" id="NF047696">
    <property type="entry name" value="ThlDiSintTplARhiz"/>
    <property type="match status" value="1"/>
</dbReference>
<protein>
    <submittedName>
        <fullName evidence="6">TlpA family protein disulfide reductase</fullName>
    </submittedName>
</protein>
<dbReference type="PANTHER" id="PTHR42852:SF13">
    <property type="entry name" value="PROTEIN DIPZ"/>
    <property type="match status" value="1"/>
</dbReference>
<dbReference type="EMBL" id="JAIRBM010000034">
    <property type="protein sequence ID" value="MBZ6079367.1"/>
    <property type="molecule type" value="Genomic_DNA"/>
</dbReference>
<comment type="caution">
    <text evidence="6">The sequence shown here is derived from an EMBL/GenBank/DDBJ whole genome shotgun (WGS) entry which is preliminary data.</text>
</comment>